<sequence>MRIWSMIIVLVFMSSIDHIDAQATDEHRRAYDQMVEESVKEADEYIQQKQLEHAERHAERIEAEKRRAEEEDEIQEDEEDDGYSRGIIVVTPPAGRPPGIRPPGKPPGQRPPGRPPGGKPKPPKPTPLPSRE</sequence>
<dbReference type="AlphaFoldDB" id="A0A5K7Z466"/>
<name>A0A5K7Z466_9BACT</name>
<dbReference type="RefSeq" id="WP_176603286.1">
    <property type="nucleotide sequence ID" value="NZ_AP021875.1"/>
</dbReference>
<keyword evidence="3" id="KW-1185">Reference proteome</keyword>
<dbReference type="KEGG" id="dwd:DSCW_21600"/>
<gene>
    <name evidence="2" type="ORF">DSCW_21600</name>
</gene>
<dbReference type="Proteomes" id="UP000427769">
    <property type="component" value="Chromosome"/>
</dbReference>
<proteinExistence type="predicted"/>
<organism evidence="2 3">
    <name type="scientific">Desulfosarcina widdelii</name>
    <dbReference type="NCBI Taxonomy" id="947919"/>
    <lineage>
        <taxon>Bacteria</taxon>
        <taxon>Pseudomonadati</taxon>
        <taxon>Thermodesulfobacteriota</taxon>
        <taxon>Desulfobacteria</taxon>
        <taxon>Desulfobacterales</taxon>
        <taxon>Desulfosarcinaceae</taxon>
        <taxon>Desulfosarcina</taxon>
    </lineage>
</organism>
<feature type="compositionally biased region" description="Basic and acidic residues" evidence="1">
    <location>
        <begin position="52"/>
        <end position="69"/>
    </location>
</feature>
<evidence type="ECO:0000256" key="1">
    <source>
        <dbReference type="SAM" id="MobiDB-lite"/>
    </source>
</evidence>
<evidence type="ECO:0000313" key="3">
    <source>
        <dbReference type="Proteomes" id="UP000427769"/>
    </source>
</evidence>
<protein>
    <submittedName>
        <fullName evidence="2">Uncharacterized protein</fullName>
    </submittedName>
</protein>
<evidence type="ECO:0000313" key="2">
    <source>
        <dbReference type="EMBL" id="BBO74743.1"/>
    </source>
</evidence>
<feature type="compositionally biased region" description="Pro residues" evidence="1">
    <location>
        <begin position="94"/>
        <end position="132"/>
    </location>
</feature>
<reference evidence="2 3" key="1">
    <citation type="submission" date="2019-11" db="EMBL/GenBank/DDBJ databases">
        <title>Comparative genomics of hydrocarbon-degrading Desulfosarcina strains.</title>
        <authorList>
            <person name="Watanabe M."/>
            <person name="Kojima H."/>
            <person name="Fukui M."/>
        </authorList>
    </citation>
    <scope>NUCLEOTIDE SEQUENCE [LARGE SCALE GENOMIC DNA]</scope>
    <source>
        <strain evidence="2 3">PP31</strain>
    </source>
</reference>
<feature type="region of interest" description="Disordered" evidence="1">
    <location>
        <begin position="52"/>
        <end position="132"/>
    </location>
</feature>
<accession>A0A5K7Z466</accession>
<dbReference type="EMBL" id="AP021875">
    <property type="protein sequence ID" value="BBO74743.1"/>
    <property type="molecule type" value="Genomic_DNA"/>
</dbReference>
<feature type="compositionally biased region" description="Acidic residues" evidence="1">
    <location>
        <begin position="70"/>
        <end position="81"/>
    </location>
</feature>